<keyword evidence="1" id="KW-1133">Transmembrane helix</keyword>
<protein>
    <submittedName>
        <fullName evidence="2">Uncharacterized protein</fullName>
    </submittedName>
</protein>
<organism evidence="2 3">
    <name type="scientific">Anaerostipes amylophilus</name>
    <dbReference type="NCBI Taxonomy" id="2981779"/>
    <lineage>
        <taxon>Bacteria</taxon>
        <taxon>Bacillati</taxon>
        <taxon>Bacillota</taxon>
        <taxon>Clostridia</taxon>
        <taxon>Lachnospirales</taxon>
        <taxon>Lachnospiraceae</taxon>
        <taxon>Anaerostipes</taxon>
    </lineage>
</organism>
<name>A0ABV1IVX1_9FIRM</name>
<sequence>MATAIVFTLYVLVSMIICFVFSKTKIGKKTMKWMLDKLTMK</sequence>
<dbReference type="RefSeq" id="WP_329964296.1">
    <property type="nucleotide sequence ID" value="NZ_JBBNIN010000013.1"/>
</dbReference>
<keyword evidence="3" id="KW-1185">Reference proteome</keyword>
<evidence type="ECO:0000256" key="1">
    <source>
        <dbReference type="SAM" id="Phobius"/>
    </source>
</evidence>
<keyword evidence="1" id="KW-0812">Transmembrane</keyword>
<accession>A0ABV1IVX1</accession>
<dbReference type="EMBL" id="JBBNIN010000013">
    <property type="protein sequence ID" value="MEQ2711371.1"/>
    <property type="molecule type" value="Genomic_DNA"/>
</dbReference>
<feature type="transmembrane region" description="Helical" evidence="1">
    <location>
        <begin position="6"/>
        <end position="22"/>
    </location>
</feature>
<evidence type="ECO:0000313" key="2">
    <source>
        <dbReference type="EMBL" id="MEQ2711371.1"/>
    </source>
</evidence>
<comment type="caution">
    <text evidence="2">The sequence shown here is derived from an EMBL/GenBank/DDBJ whole genome shotgun (WGS) entry which is preliminary data.</text>
</comment>
<reference evidence="2 3" key="1">
    <citation type="submission" date="2024-04" db="EMBL/GenBank/DDBJ databases">
        <title>Human intestinal bacterial collection.</title>
        <authorList>
            <person name="Pauvert C."/>
            <person name="Hitch T.C.A."/>
            <person name="Clavel T."/>
        </authorList>
    </citation>
    <scope>NUCLEOTIDE SEQUENCE [LARGE SCALE GENOMIC DNA]</scope>
    <source>
        <strain evidence="2 3">CLA-AA-H249</strain>
    </source>
</reference>
<evidence type="ECO:0000313" key="3">
    <source>
        <dbReference type="Proteomes" id="UP001482154"/>
    </source>
</evidence>
<dbReference type="Proteomes" id="UP001482154">
    <property type="component" value="Unassembled WGS sequence"/>
</dbReference>
<gene>
    <name evidence="2" type="ORF">AAAU51_09310</name>
</gene>
<keyword evidence="1" id="KW-0472">Membrane</keyword>
<proteinExistence type="predicted"/>